<evidence type="ECO:0000256" key="4">
    <source>
        <dbReference type="ARBA" id="ARBA00022679"/>
    </source>
</evidence>
<keyword evidence="3 10" id="KW-0328">Glycosyltransferase</keyword>
<dbReference type="GO" id="GO:0051301">
    <property type="term" value="P:cell division"/>
    <property type="evidence" value="ECO:0007669"/>
    <property type="project" value="UniProtKB-KW"/>
</dbReference>
<evidence type="ECO:0000256" key="1">
    <source>
        <dbReference type="ARBA" id="ARBA00022475"/>
    </source>
</evidence>
<dbReference type="SUPFAM" id="SSF53756">
    <property type="entry name" value="UDP-Glycosyltransferase/glycogen phosphorylase"/>
    <property type="match status" value="1"/>
</dbReference>
<dbReference type="InterPro" id="IPR006009">
    <property type="entry name" value="GlcNAc_MurG"/>
</dbReference>
<dbReference type="AlphaFoldDB" id="A0A1G2HMF7"/>
<comment type="catalytic activity">
    <reaction evidence="10">
        <text>di-trans,octa-cis-undecaprenyl diphospho-N-acetyl-alpha-D-muramoyl-L-alanyl-D-glutamyl-meso-2,6-diaminopimeloyl-D-alanyl-D-alanine + UDP-N-acetyl-alpha-D-glucosamine = di-trans,octa-cis-undecaprenyl diphospho-[N-acetyl-alpha-D-glucosaminyl-(1-&gt;4)]-N-acetyl-alpha-D-muramoyl-L-alanyl-D-glutamyl-meso-2,6-diaminopimeloyl-D-alanyl-D-alanine + UDP + H(+)</text>
        <dbReference type="Rhea" id="RHEA:31227"/>
        <dbReference type="ChEBI" id="CHEBI:15378"/>
        <dbReference type="ChEBI" id="CHEBI:57705"/>
        <dbReference type="ChEBI" id="CHEBI:58223"/>
        <dbReference type="ChEBI" id="CHEBI:61387"/>
        <dbReference type="ChEBI" id="CHEBI:61388"/>
        <dbReference type="EC" id="2.4.1.227"/>
    </reaction>
</comment>
<evidence type="ECO:0000256" key="7">
    <source>
        <dbReference type="ARBA" id="ARBA00023136"/>
    </source>
</evidence>
<keyword evidence="4 10" id="KW-0808">Transferase</keyword>
<dbReference type="InterPro" id="IPR007235">
    <property type="entry name" value="Glyco_trans_28_C"/>
</dbReference>
<feature type="domain" description="Glycosyltransferase family 28 N-terminal" evidence="11">
    <location>
        <begin position="3"/>
        <end position="147"/>
    </location>
</feature>
<name>A0A1G2HMF7_9BACT</name>
<evidence type="ECO:0000256" key="2">
    <source>
        <dbReference type="ARBA" id="ARBA00022618"/>
    </source>
</evidence>
<protein>
    <recommendedName>
        <fullName evidence="10">UDP-N-acetylglucosamine--N-acetylmuramyl-(pentapeptide) pyrophosphoryl-undecaprenol N-acetylglucosamine transferase</fullName>
        <ecNumber evidence="10">2.4.1.227</ecNumber>
    </recommendedName>
    <alternativeName>
        <fullName evidence="10">Undecaprenyl-PP-MurNAc-pentapeptide-UDPGlcNAc GlcNAc transferase</fullName>
    </alternativeName>
</protein>
<dbReference type="STRING" id="1802202.A2730_03680"/>
<comment type="caution">
    <text evidence="13">The sequence shown here is derived from an EMBL/GenBank/DDBJ whole genome shotgun (WGS) entry which is preliminary data.</text>
</comment>
<feature type="domain" description="Glycosyl transferase family 28 C-terminal" evidence="12">
    <location>
        <begin position="191"/>
        <end position="359"/>
    </location>
</feature>
<evidence type="ECO:0000313" key="14">
    <source>
        <dbReference type="Proteomes" id="UP000176855"/>
    </source>
</evidence>
<keyword evidence="8 10" id="KW-0131">Cell cycle</keyword>
<dbReference type="CDD" id="cd03785">
    <property type="entry name" value="GT28_MurG"/>
    <property type="match status" value="1"/>
</dbReference>
<evidence type="ECO:0000256" key="6">
    <source>
        <dbReference type="ARBA" id="ARBA00022984"/>
    </source>
</evidence>
<dbReference type="UniPathway" id="UPA00219"/>
<dbReference type="GO" id="GO:0051991">
    <property type="term" value="F:UDP-N-acetyl-D-glucosamine:N-acetylmuramoyl-L-alanyl-D-glutamyl-meso-2,6-diaminopimelyl-D-alanyl-D-alanine-diphosphoundecaprenol 4-beta-N-acetylglucosaminlytransferase activity"/>
    <property type="evidence" value="ECO:0007669"/>
    <property type="project" value="RHEA"/>
</dbReference>
<dbReference type="GO" id="GO:0071555">
    <property type="term" value="P:cell wall organization"/>
    <property type="evidence" value="ECO:0007669"/>
    <property type="project" value="UniProtKB-KW"/>
</dbReference>
<dbReference type="HAMAP" id="MF_00033">
    <property type="entry name" value="MurG"/>
    <property type="match status" value="1"/>
</dbReference>
<sequence>MKILFTGGGTGGHIMPIIAIGRELRRLSLDNDNLKLYYIGPKDKAAIVSLSQENFKTYAIVSGKIRRYFSFDNILDMAVKIPFGFLQSFFLLLVIRPKVVFSKGGSGSAIVCFCAKLLGFPIFLHESDSVPGLSNRIAYKWAKKIFISFPKTEYFDLSKAILVGNPIKKELLDGDDTSAKELFQITSLKPVLLFLGGSQGAESINDFILVILNDLLKKYEIIYASGKKNYNKMKMESELILSDELEKYYHLYESLGEVELKQAYKIADLVISRAGAGSIFEIAAAGKASILVPLPSAASNHQSKNAYQYAQNGAALIMEQENLTPNFFIGKINYLLSQPAELKRMREAALQFSKPLAAKAIAREILEFLG</sequence>
<dbReference type="PANTHER" id="PTHR21015">
    <property type="entry name" value="UDP-N-ACETYLGLUCOSAMINE--N-ACETYLMURAMYL-(PENTAPEPTIDE) PYROPHOSPHORYL-UNDECAPRENOL N-ACETYLGLUCOSAMINE TRANSFERASE 1"/>
    <property type="match status" value="1"/>
</dbReference>
<dbReference type="GO" id="GO:0009252">
    <property type="term" value="P:peptidoglycan biosynthetic process"/>
    <property type="evidence" value="ECO:0007669"/>
    <property type="project" value="UniProtKB-UniRule"/>
</dbReference>
<dbReference type="InterPro" id="IPR004276">
    <property type="entry name" value="GlycoTrans_28_N"/>
</dbReference>
<dbReference type="PANTHER" id="PTHR21015:SF27">
    <property type="entry name" value="UDP-N-ACETYLGLUCOSAMINE--N-ACETYLMURAMYL-(PENTAPEPTIDE) PYROPHOSPHORYL-UNDECAPRENOL N-ACETYLGLUCOSAMINE TRANSFERASE"/>
    <property type="match status" value="1"/>
</dbReference>
<evidence type="ECO:0000259" key="11">
    <source>
        <dbReference type="Pfam" id="PF03033"/>
    </source>
</evidence>
<evidence type="ECO:0000256" key="5">
    <source>
        <dbReference type="ARBA" id="ARBA00022960"/>
    </source>
</evidence>
<comment type="caution">
    <text evidence="10">Lacks conserved residue(s) required for the propagation of feature annotation.</text>
</comment>
<dbReference type="GO" id="GO:0005975">
    <property type="term" value="P:carbohydrate metabolic process"/>
    <property type="evidence" value="ECO:0007669"/>
    <property type="project" value="InterPro"/>
</dbReference>
<evidence type="ECO:0000256" key="10">
    <source>
        <dbReference type="HAMAP-Rule" id="MF_00033"/>
    </source>
</evidence>
<dbReference type="Proteomes" id="UP000176855">
    <property type="component" value="Unassembled WGS sequence"/>
</dbReference>
<accession>A0A1G2HMF7</accession>
<comment type="subcellular location">
    <subcellularLocation>
        <location evidence="10">Cell membrane</location>
        <topology evidence="10">Peripheral membrane protein</topology>
        <orientation evidence="10">Cytoplasmic side</orientation>
    </subcellularLocation>
</comment>
<comment type="pathway">
    <text evidence="10">Cell wall biogenesis; peptidoglycan biosynthesis.</text>
</comment>
<dbReference type="Gene3D" id="3.40.50.2000">
    <property type="entry name" value="Glycogen Phosphorylase B"/>
    <property type="match status" value="2"/>
</dbReference>
<feature type="binding site" evidence="10">
    <location>
        <begin position="10"/>
        <end position="12"/>
    </location>
    <ligand>
        <name>UDP-N-acetyl-alpha-D-glucosamine</name>
        <dbReference type="ChEBI" id="CHEBI:57705"/>
    </ligand>
</feature>
<dbReference type="GO" id="GO:0050511">
    <property type="term" value="F:undecaprenyldiphospho-muramoylpentapeptide beta-N-acetylglucosaminyltransferase activity"/>
    <property type="evidence" value="ECO:0007669"/>
    <property type="project" value="UniProtKB-UniRule"/>
</dbReference>
<dbReference type="EMBL" id="MHOO01000012">
    <property type="protein sequence ID" value="OGZ63623.1"/>
    <property type="molecule type" value="Genomic_DNA"/>
</dbReference>
<reference evidence="13 14" key="1">
    <citation type="journal article" date="2016" name="Nat. Commun.">
        <title>Thousands of microbial genomes shed light on interconnected biogeochemical processes in an aquifer system.</title>
        <authorList>
            <person name="Anantharaman K."/>
            <person name="Brown C.T."/>
            <person name="Hug L.A."/>
            <person name="Sharon I."/>
            <person name="Castelle C.J."/>
            <person name="Probst A.J."/>
            <person name="Thomas B.C."/>
            <person name="Singh A."/>
            <person name="Wilkins M.J."/>
            <person name="Karaoz U."/>
            <person name="Brodie E.L."/>
            <person name="Williams K.H."/>
            <person name="Hubbard S.S."/>
            <person name="Banfield J.F."/>
        </authorList>
    </citation>
    <scope>NUCLEOTIDE SEQUENCE [LARGE SCALE GENOMIC DNA]</scope>
</reference>
<proteinExistence type="inferred from homology"/>
<comment type="similarity">
    <text evidence="10">Belongs to the glycosyltransferase 28 family. MurG subfamily.</text>
</comment>
<dbReference type="Pfam" id="PF04101">
    <property type="entry name" value="Glyco_tran_28_C"/>
    <property type="match status" value="1"/>
</dbReference>
<evidence type="ECO:0000259" key="12">
    <source>
        <dbReference type="Pfam" id="PF04101"/>
    </source>
</evidence>
<comment type="function">
    <text evidence="10">Cell wall formation. Catalyzes the transfer of a GlcNAc subunit on undecaprenyl-pyrophosphoryl-MurNAc-pentapeptide (lipid intermediate I) to form undecaprenyl-pyrophosphoryl-MurNAc-(pentapeptide)GlcNAc (lipid intermediate II).</text>
</comment>
<keyword evidence="6 10" id="KW-0573">Peptidoglycan synthesis</keyword>
<organism evidence="13 14">
    <name type="scientific">Candidatus Staskawiczbacteria bacterium RIFCSPHIGHO2_01_FULL_39_25</name>
    <dbReference type="NCBI Taxonomy" id="1802202"/>
    <lineage>
        <taxon>Bacteria</taxon>
        <taxon>Candidatus Staskawicziibacteriota</taxon>
    </lineage>
</organism>
<keyword evidence="5 10" id="KW-0133">Cell shape</keyword>
<feature type="binding site" evidence="10">
    <location>
        <position position="198"/>
    </location>
    <ligand>
        <name>UDP-N-acetyl-alpha-D-glucosamine</name>
        <dbReference type="ChEBI" id="CHEBI:57705"/>
    </ligand>
</feature>
<dbReference type="EC" id="2.4.1.227" evidence="10"/>
<evidence type="ECO:0000256" key="8">
    <source>
        <dbReference type="ARBA" id="ARBA00023306"/>
    </source>
</evidence>
<dbReference type="GO" id="GO:0005886">
    <property type="term" value="C:plasma membrane"/>
    <property type="evidence" value="ECO:0007669"/>
    <property type="project" value="UniProtKB-SubCell"/>
</dbReference>
<dbReference type="GO" id="GO:0008360">
    <property type="term" value="P:regulation of cell shape"/>
    <property type="evidence" value="ECO:0007669"/>
    <property type="project" value="UniProtKB-KW"/>
</dbReference>
<keyword evidence="7 10" id="KW-0472">Membrane</keyword>
<gene>
    <name evidence="10" type="primary">murG</name>
    <name evidence="13" type="ORF">A2730_03680</name>
</gene>
<feature type="binding site" evidence="10">
    <location>
        <position position="302"/>
    </location>
    <ligand>
        <name>UDP-N-acetyl-alpha-D-glucosamine</name>
        <dbReference type="ChEBI" id="CHEBI:57705"/>
    </ligand>
</feature>
<keyword evidence="9 10" id="KW-0961">Cell wall biogenesis/degradation</keyword>
<evidence type="ECO:0000256" key="3">
    <source>
        <dbReference type="ARBA" id="ARBA00022676"/>
    </source>
</evidence>
<dbReference type="Pfam" id="PF03033">
    <property type="entry name" value="Glyco_transf_28"/>
    <property type="match status" value="1"/>
</dbReference>
<evidence type="ECO:0000313" key="13">
    <source>
        <dbReference type="EMBL" id="OGZ63623.1"/>
    </source>
</evidence>
<keyword evidence="1 10" id="KW-1003">Cell membrane</keyword>
<evidence type="ECO:0000256" key="9">
    <source>
        <dbReference type="ARBA" id="ARBA00023316"/>
    </source>
</evidence>
<keyword evidence="2 10" id="KW-0132">Cell division</keyword>